<accession>A0A223V7I9</accession>
<dbReference type="EMBL" id="CP022957">
    <property type="protein sequence ID" value="ASV31167.1"/>
    <property type="molecule type" value="Genomic_DNA"/>
</dbReference>
<sequence>MKTYSKHIIFFALLFTISFGFGQETRLMLNGTVKSLNTEVEGVHILNLTSKRGTITDSYGRFSIGVISKDTLLFSSVQLKHKYLVVTEDILSSNHLRIDLEELINELKEVVVRPYNLTGILDKDISALRLSKNVDASSLGLPNADVRVLSQYERKLFEADNGKFVNLYGHYFGLGISINLHKILNRASGRTKKLKKLVEQNEQTIKLEEFEYLFNDSLRLQELKIPFSKKEQFFVYCLADSNFVDLIEAEDHLGILELIKKKSKIFISENRRQPF</sequence>
<reference evidence="1 2" key="1">
    <citation type="submission" date="2017-08" db="EMBL/GenBank/DDBJ databases">
        <title>The complete genome sequence of Maribacter sp. B1, isolated from deep-sea sediment.</title>
        <authorList>
            <person name="Wu Y.-H."/>
            <person name="Cheng H."/>
            <person name="Xu X.-W."/>
        </authorList>
    </citation>
    <scope>NUCLEOTIDE SEQUENCE [LARGE SCALE GENOMIC DNA]</scope>
    <source>
        <strain evidence="1 2">B1</strain>
    </source>
</reference>
<dbReference type="AlphaFoldDB" id="A0A223V7I9"/>
<evidence type="ECO:0000313" key="2">
    <source>
        <dbReference type="Proteomes" id="UP000215244"/>
    </source>
</evidence>
<dbReference type="InterPro" id="IPR008969">
    <property type="entry name" value="CarboxyPept-like_regulatory"/>
</dbReference>
<proteinExistence type="predicted"/>
<evidence type="ECO:0000313" key="1">
    <source>
        <dbReference type="EMBL" id="ASV31167.1"/>
    </source>
</evidence>
<dbReference type="RefSeq" id="WP_094997778.1">
    <property type="nucleotide sequence ID" value="NZ_BMJL01000004.1"/>
</dbReference>
<dbReference type="SUPFAM" id="SSF49464">
    <property type="entry name" value="Carboxypeptidase regulatory domain-like"/>
    <property type="match status" value="1"/>
</dbReference>
<name>A0A223V7I9_9FLAO</name>
<dbReference type="Pfam" id="PF13715">
    <property type="entry name" value="CarbopepD_reg_2"/>
    <property type="match status" value="1"/>
</dbReference>
<dbReference type="Proteomes" id="UP000215244">
    <property type="component" value="Chromosome"/>
</dbReference>
<keyword evidence="2" id="KW-1185">Reference proteome</keyword>
<protein>
    <submittedName>
        <fullName evidence="1">Uncharacterized protein</fullName>
    </submittedName>
</protein>
<organism evidence="1 2">
    <name type="scientific">Maribacter cobaltidurans</name>
    <dbReference type="NCBI Taxonomy" id="1178778"/>
    <lineage>
        <taxon>Bacteria</taxon>
        <taxon>Pseudomonadati</taxon>
        <taxon>Bacteroidota</taxon>
        <taxon>Flavobacteriia</taxon>
        <taxon>Flavobacteriales</taxon>
        <taxon>Flavobacteriaceae</taxon>
        <taxon>Maribacter</taxon>
    </lineage>
</organism>
<dbReference type="OrthoDB" id="1427655at2"/>
<dbReference type="KEGG" id="marb:CJ263_13620"/>
<gene>
    <name evidence="1" type="ORF">CJ263_13620</name>
</gene>